<proteinExistence type="inferred from homology"/>
<dbReference type="InterPro" id="IPR010046">
    <property type="entry name" value="Mopterin_OxRdtse_a_bac"/>
</dbReference>
<comment type="similarity">
    <text evidence="3">Belongs to the prokaryotic molybdopterin-containing oxidoreductase family.</text>
</comment>
<dbReference type="SUPFAM" id="SSF50692">
    <property type="entry name" value="ADC-like"/>
    <property type="match status" value="1"/>
</dbReference>
<dbReference type="CDD" id="cd02767">
    <property type="entry name" value="MopB_ydeP"/>
    <property type="match status" value="1"/>
</dbReference>
<protein>
    <submittedName>
        <fullName evidence="13">Formate dehydrogenase</fullName>
    </submittedName>
</protein>
<dbReference type="AlphaFoldDB" id="A0A4Y3R4M4"/>
<dbReference type="InterPro" id="IPR006657">
    <property type="entry name" value="MoPterin_dinucl-bd_dom"/>
</dbReference>
<reference evidence="13 14" key="1">
    <citation type="submission" date="2019-06" db="EMBL/GenBank/DDBJ databases">
        <title>Whole genome shotgun sequence of Streptomyces cacaoi subsp. cacaoi NBRC 12748.</title>
        <authorList>
            <person name="Hosoyama A."/>
            <person name="Uohara A."/>
            <person name="Ohji S."/>
            <person name="Ichikawa N."/>
        </authorList>
    </citation>
    <scope>NUCLEOTIDE SEQUENCE [LARGE SCALE GENOMIC DNA]</scope>
    <source>
        <strain evidence="13 14">NBRC 12748</strain>
    </source>
</reference>
<dbReference type="Gene3D" id="3.40.50.740">
    <property type="match status" value="1"/>
</dbReference>
<feature type="domain" description="Molybdopterin dinucleotide-binding" evidence="12">
    <location>
        <begin position="643"/>
        <end position="750"/>
    </location>
</feature>
<dbReference type="Pfam" id="PF01568">
    <property type="entry name" value="Molydop_binding"/>
    <property type="match status" value="1"/>
</dbReference>
<keyword evidence="5" id="KW-0500">Molybdenum</keyword>
<evidence type="ECO:0000256" key="5">
    <source>
        <dbReference type="ARBA" id="ARBA00022505"/>
    </source>
</evidence>
<feature type="compositionally biased region" description="Low complexity" evidence="10">
    <location>
        <begin position="16"/>
        <end position="26"/>
    </location>
</feature>
<evidence type="ECO:0000256" key="6">
    <source>
        <dbReference type="ARBA" id="ARBA00022723"/>
    </source>
</evidence>
<keyword evidence="7" id="KW-0560">Oxidoreductase</keyword>
<gene>
    <name evidence="13" type="ORF">SCA03_42490</name>
</gene>
<feature type="region of interest" description="Disordered" evidence="10">
    <location>
        <begin position="1"/>
        <end position="26"/>
    </location>
</feature>
<organism evidence="13 14">
    <name type="scientific">Streptomyces cacaoi</name>
    <dbReference type="NCBI Taxonomy" id="1898"/>
    <lineage>
        <taxon>Bacteria</taxon>
        <taxon>Bacillati</taxon>
        <taxon>Actinomycetota</taxon>
        <taxon>Actinomycetes</taxon>
        <taxon>Kitasatosporales</taxon>
        <taxon>Streptomycetaceae</taxon>
        <taxon>Streptomyces</taxon>
    </lineage>
</organism>
<dbReference type="OrthoDB" id="5287431at2"/>
<dbReference type="EMBL" id="BJMM01000023">
    <property type="protein sequence ID" value="GEB51698.1"/>
    <property type="molecule type" value="Genomic_DNA"/>
</dbReference>
<feature type="domain" description="Molybdopterin oxidoreductase" evidence="11">
    <location>
        <begin position="120"/>
        <end position="491"/>
    </location>
</feature>
<comment type="caution">
    <text evidence="13">The sequence shown here is derived from an EMBL/GenBank/DDBJ whole genome shotgun (WGS) entry which is preliminary data.</text>
</comment>
<dbReference type="PANTHER" id="PTHR43105:SF4">
    <property type="entry name" value="PROTEIN YDEP"/>
    <property type="match status" value="1"/>
</dbReference>
<dbReference type="InterPro" id="IPR009010">
    <property type="entry name" value="Asp_de-COase-like_dom_sf"/>
</dbReference>
<dbReference type="PIRSF" id="PIRSF000144">
    <property type="entry name" value="CbbBc"/>
    <property type="match status" value="1"/>
</dbReference>
<evidence type="ECO:0000259" key="11">
    <source>
        <dbReference type="Pfam" id="PF00384"/>
    </source>
</evidence>
<dbReference type="GO" id="GO:0043546">
    <property type="term" value="F:molybdopterin cofactor binding"/>
    <property type="evidence" value="ECO:0007669"/>
    <property type="project" value="InterPro"/>
</dbReference>
<accession>A0A4Y3R4M4</accession>
<evidence type="ECO:0000256" key="10">
    <source>
        <dbReference type="SAM" id="MobiDB-lite"/>
    </source>
</evidence>
<evidence type="ECO:0000256" key="8">
    <source>
        <dbReference type="ARBA" id="ARBA00023004"/>
    </source>
</evidence>
<evidence type="ECO:0000256" key="4">
    <source>
        <dbReference type="ARBA" id="ARBA00022485"/>
    </source>
</evidence>
<dbReference type="GO" id="GO:0016020">
    <property type="term" value="C:membrane"/>
    <property type="evidence" value="ECO:0007669"/>
    <property type="project" value="TreeGrafter"/>
</dbReference>
<dbReference type="GO" id="GO:0008863">
    <property type="term" value="F:formate dehydrogenase (NAD+) activity"/>
    <property type="evidence" value="ECO:0007669"/>
    <property type="project" value="InterPro"/>
</dbReference>
<evidence type="ECO:0000313" key="13">
    <source>
        <dbReference type="EMBL" id="GEB51698.1"/>
    </source>
</evidence>
<evidence type="ECO:0000313" key="14">
    <source>
        <dbReference type="Proteomes" id="UP000319210"/>
    </source>
</evidence>
<comment type="cofactor">
    <cofactor evidence="2">
        <name>[4Fe-4S] cluster</name>
        <dbReference type="ChEBI" id="CHEBI:49883"/>
    </cofactor>
</comment>
<dbReference type="GO" id="GO:0030151">
    <property type="term" value="F:molybdenum ion binding"/>
    <property type="evidence" value="ECO:0007669"/>
    <property type="project" value="InterPro"/>
</dbReference>
<dbReference type="PANTHER" id="PTHR43105">
    <property type="entry name" value="RESPIRATORY NITRATE REDUCTASE"/>
    <property type="match status" value="1"/>
</dbReference>
<keyword evidence="4" id="KW-0004">4Fe-4S</keyword>
<evidence type="ECO:0000256" key="3">
    <source>
        <dbReference type="ARBA" id="ARBA00010312"/>
    </source>
</evidence>
<evidence type="ECO:0000256" key="2">
    <source>
        <dbReference type="ARBA" id="ARBA00001966"/>
    </source>
</evidence>
<dbReference type="InterPro" id="IPR041953">
    <property type="entry name" value="YdeP_MopB"/>
</dbReference>
<dbReference type="GO" id="GO:0051539">
    <property type="term" value="F:4 iron, 4 sulfur cluster binding"/>
    <property type="evidence" value="ECO:0007669"/>
    <property type="project" value="UniProtKB-KW"/>
</dbReference>
<dbReference type="Pfam" id="PF00384">
    <property type="entry name" value="Molybdopterin"/>
    <property type="match status" value="1"/>
</dbReference>
<dbReference type="RefSeq" id="WP_030881331.1">
    <property type="nucleotide sequence ID" value="NZ_BJMM01000023.1"/>
</dbReference>
<dbReference type="NCBIfam" id="TIGR01701">
    <property type="entry name" value="Fdhalpha-like"/>
    <property type="match status" value="1"/>
</dbReference>
<sequence>MKRKPPSADPVQDAPQVSAPQHAAAGAPAVAHSLRIAGRQMGARRTALTLLRVNQKNGFDCPGCAWPEGDERHTAEFCENGAKAVAEEATTRRVTRRFFDEHPVTDLAGRSGYWLGQQGRLTEPMYLPEGGEKYRPISWEDAFSLIAEELGALTSPDEAVFYTSGRTSNEAAFLYQLFAREFGTNNLPDCSNMCHESSGSALTETLGVGKGSVLLEDLHRADLIVVAGQNPGTNHPRMLSALEKAKANGAKIITVNPLPEAGMERFKNPQTPRGLVAGGTPLTDLFLQIRIGGDQALFRTLGRLLLEREGALDEEFIRAHTHGFEEYAEAARAADWDETLAATGLEREEIEQALEMVLASRRTVVCWAMGLTQHKHSVPTIREVVNFLLLRGNIGRPGAGVCPVRGHSNVQGDRTMGIFERPAPEFLDALEREFGITAPREHGYDVVRAIRALRDGEAKVFFAMGGNFVAASPDTEVTEAAMRRARLTVHVSTKLNRSHCVTGARALILPTLGRTERDVQPGGEQFVTVEDSMGMVHASRGRLAPAGEALLSEPAIVARLARAVLGSGSVVPWEELSADYGRIRDRIARVVPGFEDFNARVARPGGFALPHAPRDERRFPTATGKANFTAAPVEYPQLPEGRLLLQTLRSHDQYNTTVYGLDDRYRGIRNGRRVVLVRPEDAAALGLPDGSYADLTSEWRDGTERVARGFRVVHYPTARGCAAAYYPETNVLVPLDATADTSNTPASKSVVVRLTPSAAEG</sequence>
<dbReference type="InterPro" id="IPR006656">
    <property type="entry name" value="Mopterin_OxRdtase"/>
</dbReference>
<keyword evidence="9" id="KW-0411">Iron-sulfur</keyword>
<keyword evidence="14" id="KW-1185">Reference proteome</keyword>
<comment type="cofactor">
    <cofactor evidence="1">
        <name>Mo-bis(molybdopterin guanine dinucleotide)</name>
        <dbReference type="ChEBI" id="CHEBI:60539"/>
    </cofactor>
</comment>
<evidence type="ECO:0000256" key="9">
    <source>
        <dbReference type="ARBA" id="ARBA00023014"/>
    </source>
</evidence>
<dbReference type="InterPro" id="IPR037951">
    <property type="entry name" value="MopB_CT_YdeP"/>
</dbReference>
<evidence type="ECO:0000256" key="1">
    <source>
        <dbReference type="ARBA" id="ARBA00001942"/>
    </source>
</evidence>
<dbReference type="Gene3D" id="3.40.228.10">
    <property type="entry name" value="Dimethylsulfoxide Reductase, domain 2"/>
    <property type="match status" value="1"/>
</dbReference>
<dbReference type="SUPFAM" id="SSF53706">
    <property type="entry name" value="Formate dehydrogenase/DMSO reductase, domains 1-3"/>
    <property type="match status" value="1"/>
</dbReference>
<dbReference type="InterPro" id="IPR050123">
    <property type="entry name" value="Prok_molybdopt-oxidoreductase"/>
</dbReference>
<dbReference type="CDD" id="cd02787">
    <property type="entry name" value="MopB_CT_ydeP"/>
    <property type="match status" value="1"/>
</dbReference>
<evidence type="ECO:0000256" key="7">
    <source>
        <dbReference type="ARBA" id="ARBA00023002"/>
    </source>
</evidence>
<dbReference type="Proteomes" id="UP000319210">
    <property type="component" value="Unassembled WGS sequence"/>
</dbReference>
<name>A0A4Y3R4M4_STRCI</name>
<keyword evidence="6" id="KW-0479">Metal-binding</keyword>
<evidence type="ECO:0000259" key="12">
    <source>
        <dbReference type="Pfam" id="PF01568"/>
    </source>
</evidence>
<keyword evidence="8" id="KW-0408">Iron</keyword>